<dbReference type="Pfam" id="PF00528">
    <property type="entry name" value="BPD_transp_1"/>
    <property type="match status" value="1"/>
</dbReference>
<evidence type="ECO:0000256" key="6">
    <source>
        <dbReference type="ARBA" id="ARBA00023136"/>
    </source>
</evidence>
<evidence type="ECO:0000256" key="3">
    <source>
        <dbReference type="ARBA" id="ARBA00022475"/>
    </source>
</evidence>
<keyword evidence="3" id="KW-1003">Cell membrane</keyword>
<protein>
    <submittedName>
        <fullName evidence="9">ABC transporter permease</fullName>
    </submittedName>
</protein>
<dbReference type="Gene3D" id="1.10.3720.10">
    <property type="entry name" value="MetI-like"/>
    <property type="match status" value="1"/>
</dbReference>
<evidence type="ECO:0000313" key="9">
    <source>
        <dbReference type="EMBL" id="RHA69151.1"/>
    </source>
</evidence>
<dbReference type="PANTHER" id="PTHR30151">
    <property type="entry name" value="ALKANE SULFONATE ABC TRANSPORTER-RELATED, MEMBRANE SUBUNIT"/>
    <property type="match status" value="1"/>
</dbReference>
<feature type="transmembrane region" description="Helical" evidence="7">
    <location>
        <begin position="211"/>
        <end position="229"/>
    </location>
</feature>
<feature type="transmembrane region" description="Helical" evidence="7">
    <location>
        <begin position="41"/>
        <end position="60"/>
    </location>
</feature>
<gene>
    <name evidence="9" type="ORF">DW927_03885</name>
</gene>
<keyword evidence="5 7" id="KW-1133">Transmembrane helix</keyword>
<accession>A0A3R6AIN7</accession>
<feature type="domain" description="ABC transmembrane type-1" evidence="8">
    <location>
        <begin position="84"/>
        <end position="268"/>
    </location>
</feature>
<evidence type="ECO:0000256" key="7">
    <source>
        <dbReference type="RuleBase" id="RU363032"/>
    </source>
</evidence>
<feature type="transmembrane region" description="Helical" evidence="7">
    <location>
        <begin position="249"/>
        <end position="268"/>
    </location>
</feature>
<dbReference type="RefSeq" id="WP_118590455.1">
    <property type="nucleotide sequence ID" value="NZ_QSFP01000003.1"/>
</dbReference>
<dbReference type="PROSITE" id="PS50928">
    <property type="entry name" value="ABC_TM1"/>
    <property type="match status" value="1"/>
</dbReference>
<dbReference type="CDD" id="cd06261">
    <property type="entry name" value="TM_PBP2"/>
    <property type="match status" value="1"/>
</dbReference>
<evidence type="ECO:0000313" key="10">
    <source>
        <dbReference type="Proteomes" id="UP000284465"/>
    </source>
</evidence>
<comment type="caution">
    <text evidence="9">The sequence shown here is derived from an EMBL/GenBank/DDBJ whole genome shotgun (WGS) entry which is preliminary data.</text>
</comment>
<dbReference type="GO" id="GO:0005886">
    <property type="term" value="C:plasma membrane"/>
    <property type="evidence" value="ECO:0007669"/>
    <property type="project" value="UniProtKB-SubCell"/>
</dbReference>
<feature type="transmembrane region" description="Helical" evidence="7">
    <location>
        <begin position="154"/>
        <end position="173"/>
    </location>
</feature>
<sequence>MKKEAYEVEYYEPKSVLAMQADRREEKHWRKQKKGIRTGRILLGVAILLFWEVSARLGWIDDYYWSSPSLIAQTAIVQWKEKNLAYDIYFTSMSTIGGFLAGTLGGAVLGLSFWWSKTFAKIFEPYLVMFNAIPKLALAPILIVLFGIGFSSKVMLAFLMTVISCALATVSGVENVDESMETLLYSLGAARWQVFGKVVVPAVLPWMLGSLRINISLALAGAIVGEFIASGHGLGRMVIYAGTILDTTLVWVGVIVLSLLAMVMYFAVVELEKWMTEHLAIYRKA</sequence>
<dbReference type="InterPro" id="IPR035906">
    <property type="entry name" value="MetI-like_sf"/>
</dbReference>
<evidence type="ECO:0000256" key="2">
    <source>
        <dbReference type="ARBA" id="ARBA00022448"/>
    </source>
</evidence>
<dbReference type="Proteomes" id="UP000284465">
    <property type="component" value="Unassembled WGS sequence"/>
</dbReference>
<evidence type="ECO:0000259" key="8">
    <source>
        <dbReference type="PROSITE" id="PS50928"/>
    </source>
</evidence>
<dbReference type="GO" id="GO:0055085">
    <property type="term" value="P:transmembrane transport"/>
    <property type="evidence" value="ECO:0007669"/>
    <property type="project" value="InterPro"/>
</dbReference>
<keyword evidence="6 7" id="KW-0472">Membrane</keyword>
<evidence type="ECO:0000256" key="5">
    <source>
        <dbReference type="ARBA" id="ARBA00022989"/>
    </source>
</evidence>
<feature type="transmembrane region" description="Helical" evidence="7">
    <location>
        <begin position="126"/>
        <end position="148"/>
    </location>
</feature>
<evidence type="ECO:0000256" key="1">
    <source>
        <dbReference type="ARBA" id="ARBA00004651"/>
    </source>
</evidence>
<name>A0A3R6AIN7_9FIRM</name>
<organism evidence="9 10">
    <name type="scientific">Roseburia intestinalis</name>
    <dbReference type="NCBI Taxonomy" id="166486"/>
    <lineage>
        <taxon>Bacteria</taxon>
        <taxon>Bacillati</taxon>
        <taxon>Bacillota</taxon>
        <taxon>Clostridia</taxon>
        <taxon>Lachnospirales</taxon>
        <taxon>Lachnospiraceae</taxon>
        <taxon>Roseburia</taxon>
    </lineage>
</organism>
<feature type="transmembrane region" description="Helical" evidence="7">
    <location>
        <begin position="88"/>
        <end position="114"/>
    </location>
</feature>
<dbReference type="AlphaFoldDB" id="A0A3R6AIN7"/>
<proteinExistence type="inferred from homology"/>
<comment type="similarity">
    <text evidence="7">Belongs to the binding-protein-dependent transport system permease family.</text>
</comment>
<keyword evidence="2 7" id="KW-0813">Transport</keyword>
<keyword evidence="4 7" id="KW-0812">Transmembrane</keyword>
<dbReference type="PANTHER" id="PTHR30151:SF19">
    <property type="entry name" value="ABC TRANSPORTER PERMEASE"/>
    <property type="match status" value="1"/>
</dbReference>
<dbReference type="EMBL" id="QSFP01000003">
    <property type="protein sequence ID" value="RHA69151.1"/>
    <property type="molecule type" value="Genomic_DNA"/>
</dbReference>
<comment type="subcellular location">
    <subcellularLocation>
        <location evidence="1 7">Cell membrane</location>
        <topology evidence="1 7">Multi-pass membrane protein</topology>
    </subcellularLocation>
</comment>
<evidence type="ECO:0000256" key="4">
    <source>
        <dbReference type="ARBA" id="ARBA00022692"/>
    </source>
</evidence>
<dbReference type="InterPro" id="IPR000515">
    <property type="entry name" value="MetI-like"/>
</dbReference>
<dbReference type="SUPFAM" id="SSF161098">
    <property type="entry name" value="MetI-like"/>
    <property type="match status" value="1"/>
</dbReference>
<reference evidence="9 10" key="1">
    <citation type="submission" date="2018-08" db="EMBL/GenBank/DDBJ databases">
        <title>A genome reference for cultivated species of the human gut microbiota.</title>
        <authorList>
            <person name="Zou Y."/>
            <person name="Xue W."/>
            <person name="Luo G."/>
        </authorList>
    </citation>
    <scope>NUCLEOTIDE SEQUENCE [LARGE SCALE GENOMIC DNA]</scope>
    <source>
        <strain evidence="9 10">AM43-11</strain>
    </source>
</reference>